<protein>
    <submittedName>
        <fullName evidence="1">Uncharacterized protein</fullName>
    </submittedName>
</protein>
<evidence type="ECO:0000313" key="2">
    <source>
        <dbReference type="Proteomes" id="UP000735302"/>
    </source>
</evidence>
<dbReference type="EMBL" id="BLXT01002828">
    <property type="protein sequence ID" value="GFN97960.1"/>
    <property type="molecule type" value="Genomic_DNA"/>
</dbReference>
<name>A0AAV3ZTW8_9GAST</name>
<evidence type="ECO:0000313" key="1">
    <source>
        <dbReference type="EMBL" id="GFN97960.1"/>
    </source>
</evidence>
<gene>
    <name evidence="1" type="ORF">PoB_002446600</name>
</gene>
<organism evidence="1 2">
    <name type="scientific">Plakobranchus ocellatus</name>
    <dbReference type="NCBI Taxonomy" id="259542"/>
    <lineage>
        <taxon>Eukaryota</taxon>
        <taxon>Metazoa</taxon>
        <taxon>Spiralia</taxon>
        <taxon>Lophotrochozoa</taxon>
        <taxon>Mollusca</taxon>
        <taxon>Gastropoda</taxon>
        <taxon>Heterobranchia</taxon>
        <taxon>Euthyneura</taxon>
        <taxon>Panpulmonata</taxon>
        <taxon>Sacoglossa</taxon>
        <taxon>Placobranchoidea</taxon>
        <taxon>Plakobranchidae</taxon>
        <taxon>Plakobranchus</taxon>
    </lineage>
</organism>
<accession>A0AAV3ZTW8</accession>
<dbReference type="Proteomes" id="UP000735302">
    <property type="component" value="Unassembled WGS sequence"/>
</dbReference>
<keyword evidence="2" id="KW-1185">Reference proteome</keyword>
<dbReference type="AlphaFoldDB" id="A0AAV3ZTW8"/>
<proteinExistence type="predicted"/>
<comment type="caution">
    <text evidence="1">The sequence shown here is derived from an EMBL/GenBank/DDBJ whole genome shotgun (WGS) entry which is preliminary data.</text>
</comment>
<reference evidence="1 2" key="1">
    <citation type="journal article" date="2021" name="Elife">
        <title>Chloroplast acquisition without the gene transfer in kleptoplastic sea slugs, Plakobranchus ocellatus.</title>
        <authorList>
            <person name="Maeda T."/>
            <person name="Takahashi S."/>
            <person name="Yoshida T."/>
            <person name="Shimamura S."/>
            <person name="Takaki Y."/>
            <person name="Nagai Y."/>
            <person name="Toyoda A."/>
            <person name="Suzuki Y."/>
            <person name="Arimoto A."/>
            <person name="Ishii H."/>
            <person name="Satoh N."/>
            <person name="Nishiyama T."/>
            <person name="Hasebe M."/>
            <person name="Maruyama T."/>
            <person name="Minagawa J."/>
            <person name="Obokata J."/>
            <person name="Shigenobu S."/>
        </authorList>
    </citation>
    <scope>NUCLEOTIDE SEQUENCE [LARGE SCALE GENOMIC DNA]</scope>
</reference>
<sequence length="106" mass="11500">MTRSRLQVSLGAGGGHELTSRGYRGHAGQVWCGVARPQKVDLWCSGLRQIRASVAGSKWQQKGVRARSLTTLPVGGLEPSVDKENINFNTKQQTSKGLTVLKNKRG</sequence>